<dbReference type="Pfam" id="PF13742">
    <property type="entry name" value="tRNA_anti_2"/>
    <property type="match status" value="1"/>
</dbReference>
<evidence type="ECO:0000259" key="7">
    <source>
        <dbReference type="Pfam" id="PF02601"/>
    </source>
</evidence>
<dbReference type="NCBIfam" id="TIGR00237">
    <property type="entry name" value="xseA"/>
    <property type="match status" value="1"/>
</dbReference>
<comment type="function">
    <text evidence="5">Bidirectionally degrades single-stranded DNA into large acid-insoluble oligonucleotides, which are then degraded further into small acid-soluble oligonucleotides.</text>
</comment>
<keyword evidence="1 5" id="KW-0963">Cytoplasm</keyword>
<proteinExistence type="inferred from homology"/>
<dbReference type="Proteomes" id="UP000015462">
    <property type="component" value="Unassembled WGS sequence"/>
</dbReference>
<dbReference type="Pfam" id="PF02601">
    <property type="entry name" value="Exonuc_VII_L"/>
    <property type="match status" value="1"/>
</dbReference>
<evidence type="ECO:0000256" key="2">
    <source>
        <dbReference type="ARBA" id="ARBA00022722"/>
    </source>
</evidence>
<feature type="domain" description="Exonuclease VII large subunit C-terminal" evidence="7">
    <location>
        <begin position="124"/>
        <end position="438"/>
    </location>
</feature>
<dbReference type="RefSeq" id="WP_016389744.1">
    <property type="nucleotide sequence ID" value="NZ_KE646805.1"/>
</dbReference>
<evidence type="ECO:0000256" key="4">
    <source>
        <dbReference type="ARBA" id="ARBA00022839"/>
    </source>
</evidence>
<dbReference type="HAMAP" id="MF_00378">
    <property type="entry name" value="Exonuc_7_L"/>
    <property type="match status" value="1"/>
</dbReference>
<dbReference type="InterPro" id="IPR020579">
    <property type="entry name" value="Exonuc_VII_lsu_C"/>
</dbReference>
<sequence length="448" mass="50434">MRDNTHIYTVSELCRETRILLEGTFLTLCIEGEISNLSRPVSGHIYFTLKDDKAQVQCAMFRAQLRKIGFKPDNGMRITLKARVSLYEARGNFQLIAEHMEAAGEGALRQQFEMLKNKLSLEGLYDEQHKKPLPELAKKVGVITSSSGAAIHDILTVLNNRFPALPVLIYPVTVQGDGAKNEIVSAIKLANERKDCDVLILARGGGSLEDLWAFNEEIVARAIYHSSIPIISAIGHEVDFTIADFVADHRAATPSAAAERVSPDQHQWLSHFNYLAKQLTNTLSSHLSDKKQTLNHLHHRLKRSHPGAQLQAHAQRLDDYHARLMQTPQRVLQQRKLRLSELRARLLNNNPSHQAHALEQRLIRLQQRLPKPIQLNLQQARLRFTDCNKGLETLSPLATLARGYSISKREADGTIVKNIHQVVLGEKINIQLTNGVLKTNIESIHENT</sequence>
<evidence type="ECO:0000256" key="6">
    <source>
        <dbReference type="RuleBase" id="RU004355"/>
    </source>
</evidence>
<dbReference type="PANTHER" id="PTHR30008">
    <property type="entry name" value="EXODEOXYRIBONUCLEASE 7 LARGE SUBUNIT"/>
    <property type="match status" value="1"/>
</dbReference>
<organism evidence="9 10">
    <name type="scientific">Cycloclasticus pugetii</name>
    <dbReference type="NCBI Taxonomy" id="34068"/>
    <lineage>
        <taxon>Bacteria</taxon>
        <taxon>Pseudomonadati</taxon>
        <taxon>Pseudomonadota</taxon>
        <taxon>Gammaproteobacteria</taxon>
        <taxon>Thiotrichales</taxon>
        <taxon>Piscirickettsiaceae</taxon>
        <taxon>Cycloclasticus</taxon>
    </lineage>
</organism>
<comment type="subunit">
    <text evidence="5">Heterooligomer composed of large and small subunits.</text>
</comment>
<keyword evidence="10" id="KW-1185">Reference proteome</keyword>
<evidence type="ECO:0000313" key="10">
    <source>
        <dbReference type="Proteomes" id="UP000015462"/>
    </source>
</evidence>
<keyword evidence="4 5" id="KW-0269">Exonuclease</keyword>
<evidence type="ECO:0000256" key="5">
    <source>
        <dbReference type="HAMAP-Rule" id="MF_00378"/>
    </source>
</evidence>
<keyword evidence="2 5" id="KW-0540">Nuclease</keyword>
<dbReference type="InterPro" id="IPR025824">
    <property type="entry name" value="OB-fold_nuc-bd_dom"/>
</dbReference>
<dbReference type="GO" id="GO:0006308">
    <property type="term" value="P:DNA catabolic process"/>
    <property type="evidence" value="ECO:0007669"/>
    <property type="project" value="UniProtKB-UniRule"/>
</dbReference>
<evidence type="ECO:0000313" key="9">
    <source>
        <dbReference type="EMBL" id="EPD14204.1"/>
    </source>
</evidence>
<comment type="catalytic activity">
    <reaction evidence="5 6">
        <text>Exonucleolytic cleavage in either 5'- to 3'- or 3'- to 5'-direction to yield nucleoside 5'-phosphates.</text>
        <dbReference type="EC" id="3.1.11.6"/>
    </reaction>
</comment>
<evidence type="ECO:0000256" key="3">
    <source>
        <dbReference type="ARBA" id="ARBA00022801"/>
    </source>
</evidence>
<feature type="domain" description="OB-fold nucleic acid binding" evidence="8">
    <location>
        <begin position="8"/>
        <end position="101"/>
    </location>
</feature>
<name>A0AB33Z460_9GAMM</name>
<evidence type="ECO:0000256" key="1">
    <source>
        <dbReference type="ARBA" id="ARBA00022490"/>
    </source>
</evidence>
<keyword evidence="3 5" id="KW-0378">Hydrolase</keyword>
<gene>
    <name evidence="5" type="primary">xseA</name>
    <name evidence="9" type="ORF">L196_01865</name>
</gene>
<comment type="caution">
    <text evidence="9">The sequence shown here is derived from an EMBL/GenBank/DDBJ whole genome shotgun (WGS) entry which is preliminary data.</text>
</comment>
<accession>A0AB33Z460</accession>
<dbReference type="InterPro" id="IPR003753">
    <property type="entry name" value="Exonuc_VII_L"/>
</dbReference>
<dbReference type="EMBL" id="ASHL01000001">
    <property type="protein sequence ID" value="EPD14204.1"/>
    <property type="molecule type" value="Genomic_DNA"/>
</dbReference>
<dbReference type="GO" id="GO:0003676">
    <property type="term" value="F:nucleic acid binding"/>
    <property type="evidence" value="ECO:0007669"/>
    <property type="project" value="InterPro"/>
</dbReference>
<dbReference type="AlphaFoldDB" id="A0AB33Z460"/>
<dbReference type="PANTHER" id="PTHR30008:SF0">
    <property type="entry name" value="EXODEOXYRIBONUCLEASE 7 LARGE SUBUNIT"/>
    <property type="match status" value="1"/>
</dbReference>
<dbReference type="EC" id="3.1.11.6" evidence="5"/>
<dbReference type="GO" id="GO:0008855">
    <property type="term" value="F:exodeoxyribonuclease VII activity"/>
    <property type="evidence" value="ECO:0007669"/>
    <property type="project" value="UniProtKB-UniRule"/>
</dbReference>
<evidence type="ECO:0000259" key="8">
    <source>
        <dbReference type="Pfam" id="PF13742"/>
    </source>
</evidence>
<protein>
    <recommendedName>
        <fullName evidence="5">Exodeoxyribonuclease 7 large subunit</fullName>
        <ecNumber evidence="5">3.1.11.6</ecNumber>
    </recommendedName>
    <alternativeName>
        <fullName evidence="5">Exodeoxyribonuclease VII large subunit</fullName>
        <shortName evidence="5">Exonuclease VII large subunit</shortName>
    </alternativeName>
</protein>
<reference evidence="9 10" key="1">
    <citation type="journal article" date="2013" name="Genome Announc.">
        <title>Genome Sequence of the Pyrene- and Fluoranthene-Degrading Bacterium Cycloclasticus sp. Strain PY97M.</title>
        <authorList>
            <person name="Cui Z."/>
            <person name="Xu G."/>
            <person name="Li Q."/>
            <person name="Gao W."/>
            <person name="Zheng L."/>
        </authorList>
    </citation>
    <scope>NUCLEOTIDE SEQUENCE [LARGE SCALE GENOMIC DNA]</scope>
    <source>
        <strain evidence="9 10">PY97M</strain>
    </source>
</reference>
<dbReference type="GO" id="GO:0005737">
    <property type="term" value="C:cytoplasm"/>
    <property type="evidence" value="ECO:0007669"/>
    <property type="project" value="UniProtKB-SubCell"/>
</dbReference>
<comment type="subcellular location">
    <subcellularLocation>
        <location evidence="5 6">Cytoplasm</location>
    </subcellularLocation>
</comment>
<dbReference type="GO" id="GO:0009318">
    <property type="term" value="C:exodeoxyribonuclease VII complex"/>
    <property type="evidence" value="ECO:0007669"/>
    <property type="project" value="UniProtKB-UniRule"/>
</dbReference>
<comment type="similarity">
    <text evidence="5 6">Belongs to the XseA family.</text>
</comment>
<dbReference type="CDD" id="cd04489">
    <property type="entry name" value="ExoVII_LU_OBF"/>
    <property type="match status" value="1"/>
</dbReference>